<feature type="non-terminal residue" evidence="2">
    <location>
        <position position="196"/>
    </location>
</feature>
<dbReference type="InterPro" id="IPR052724">
    <property type="entry name" value="GT117_domain-containing"/>
</dbReference>
<name>A0A383DRK3_9ZZZZ</name>
<dbReference type="AlphaFoldDB" id="A0A383DRK3"/>
<dbReference type="InterPro" id="IPR021280">
    <property type="entry name" value="TMEM260-like"/>
</dbReference>
<feature type="transmembrane region" description="Helical" evidence="1">
    <location>
        <begin position="78"/>
        <end position="99"/>
    </location>
</feature>
<evidence type="ECO:0000313" key="2">
    <source>
        <dbReference type="EMBL" id="SVE46954.1"/>
    </source>
</evidence>
<gene>
    <name evidence="2" type="ORF">METZ01_LOCUS499808</name>
</gene>
<keyword evidence="1" id="KW-1133">Transmembrane helix</keyword>
<feature type="transmembrane region" description="Helical" evidence="1">
    <location>
        <begin position="7"/>
        <end position="24"/>
    </location>
</feature>
<feature type="transmembrane region" description="Helical" evidence="1">
    <location>
        <begin position="111"/>
        <end position="129"/>
    </location>
</feature>
<evidence type="ECO:0000256" key="1">
    <source>
        <dbReference type="SAM" id="Phobius"/>
    </source>
</evidence>
<feature type="transmembrane region" description="Helical" evidence="1">
    <location>
        <begin position="141"/>
        <end position="159"/>
    </location>
</feature>
<dbReference type="Pfam" id="PF11028">
    <property type="entry name" value="TMEM260-like"/>
    <property type="match status" value="1"/>
</dbReference>
<evidence type="ECO:0008006" key="3">
    <source>
        <dbReference type="Google" id="ProtNLM"/>
    </source>
</evidence>
<dbReference type="EMBL" id="UINC01219477">
    <property type="protein sequence ID" value="SVE46954.1"/>
    <property type="molecule type" value="Genomic_DNA"/>
</dbReference>
<dbReference type="PANTHER" id="PTHR16214:SF3">
    <property type="entry name" value="TRANSMEMBRANE PROTEIN 260"/>
    <property type="match status" value="1"/>
</dbReference>
<proteinExistence type="predicted"/>
<organism evidence="2">
    <name type="scientific">marine metagenome</name>
    <dbReference type="NCBI Taxonomy" id="408172"/>
    <lineage>
        <taxon>unclassified sequences</taxon>
        <taxon>metagenomes</taxon>
        <taxon>ecological metagenomes</taxon>
    </lineage>
</organism>
<dbReference type="PANTHER" id="PTHR16214">
    <property type="entry name" value="TRANSMEMBRANE PROTEIN 260"/>
    <property type="match status" value="1"/>
</dbReference>
<accession>A0A383DRK3</accession>
<protein>
    <recommendedName>
        <fullName evidence="3">DUF2723 domain-containing protein</fullName>
    </recommendedName>
</protein>
<keyword evidence="1" id="KW-0812">Transmembrane</keyword>
<keyword evidence="1" id="KW-0472">Membrane</keyword>
<feature type="transmembrane region" description="Helical" evidence="1">
    <location>
        <begin position="171"/>
        <end position="191"/>
    </location>
</feature>
<reference evidence="2" key="1">
    <citation type="submission" date="2018-05" db="EMBL/GenBank/DDBJ databases">
        <authorList>
            <person name="Lanie J.A."/>
            <person name="Ng W.-L."/>
            <person name="Kazmierczak K.M."/>
            <person name="Andrzejewski T.M."/>
            <person name="Davidsen T.M."/>
            <person name="Wayne K.J."/>
            <person name="Tettelin H."/>
            <person name="Glass J.I."/>
            <person name="Rusch D."/>
            <person name="Podicherti R."/>
            <person name="Tsui H.-C.T."/>
            <person name="Winkler M.E."/>
        </authorList>
    </citation>
    <scope>NUCLEOTIDE SEQUENCE</scope>
</reference>
<sequence length="196" mass="22125">MNYKKINIIFTFLSFFIPLVIYSITMAPTTSFWDCGEYIATSRILGVPHPPGSPFFLLLGNVFSSLPILKDIGSRVNMISPLASAFSVMFLYLIIVYLIEEFKGKVNSTSDVLITYCSAFIAAITFAVTDSHWFNAVEAEVYSVSTFFTSIVAWLILKWNKESSDNWNPRYLLIIIYMFGLAIGVHLLNLLTLPFV</sequence>